<feature type="transmembrane region" description="Helical" evidence="7">
    <location>
        <begin position="242"/>
        <end position="260"/>
    </location>
</feature>
<proteinExistence type="inferred from homology"/>
<evidence type="ECO:0000256" key="6">
    <source>
        <dbReference type="SAM" id="Coils"/>
    </source>
</evidence>
<feature type="coiled-coil region" evidence="6">
    <location>
        <begin position="292"/>
        <end position="319"/>
    </location>
</feature>
<feature type="transmembrane region" description="Helical" evidence="7">
    <location>
        <begin position="214"/>
        <end position="236"/>
    </location>
</feature>
<dbReference type="Gramene" id="Kaladp0022s0074.1.v1.1">
    <property type="protein sequence ID" value="Kaladp0022s0074.1.v1.1.CDS.1"/>
    <property type="gene ID" value="Kaladp0022s0074.v1.1"/>
</dbReference>
<dbReference type="InterPro" id="IPR007749">
    <property type="entry name" value="DUF677"/>
</dbReference>
<dbReference type="OMA" id="KSISTWR"/>
<evidence type="ECO:0000313" key="9">
    <source>
        <dbReference type="Proteomes" id="UP000594263"/>
    </source>
</evidence>
<evidence type="ECO:0000256" key="1">
    <source>
        <dbReference type="ARBA" id="ARBA00004370"/>
    </source>
</evidence>
<dbReference type="PANTHER" id="PTHR31113:SF3">
    <property type="entry name" value="UPF0496 PROTEIN 1"/>
    <property type="match status" value="1"/>
</dbReference>
<evidence type="ECO:0000256" key="3">
    <source>
        <dbReference type="ARBA" id="ARBA00022692"/>
    </source>
</evidence>
<keyword evidence="5 7" id="KW-0472">Membrane</keyword>
<dbReference type="PANTHER" id="PTHR31113">
    <property type="entry name" value="UPF0496 PROTEIN 3-RELATED"/>
    <property type="match status" value="1"/>
</dbReference>
<keyword evidence="9" id="KW-1185">Reference proteome</keyword>
<comment type="subcellular location">
    <subcellularLocation>
        <location evidence="1">Membrane</location>
    </subcellularLocation>
</comment>
<evidence type="ECO:0000256" key="5">
    <source>
        <dbReference type="ARBA" id="ARBA00023136"/>
    </source>
</evidence>
<dbReference type="Pfam" id="PF05055">
    <property type="entry name" value="DUF677"/>
    <property type="match status" value="1"/>
</dbReference>
<evidence type="ECO:0000256" key="7">
    <source>
        <dbReference type="SAM" id="Phobius"/>
    </source>
</evidence>
<accession>A0A7N0T4S1</accession>
<evidence type="ECO:0000313" key="8">
    <source>
        <dbReference type="EnsemblPlants" id="Kaladp0022s0074.1.v1.1.CDS.1"/>
    </source>
</evidence>
<keyword evidence="4 7" id="KW-1133">Transmembrane helix</keyword>
<keyword evidence="6" id="KW-0175">Coiled coil</keyword>
<dbReference type="EnsemblPlants" id="Kaladp0022s0074.1.v1.1">
    <property type="protein sequence ID" value="Kaladp0022s0074.1.v1.1.CDS.1"/>
    <property type="gene ID" value="Kaladp0022s0074.v1.1"/>
</dbReference>
<evidence type="ECO:0000256" key="4">
    <source>
        <dbReference type="ARBA" id="ARBA00022989"/>
    </source>
</evidence>
<keyword evidence="3 7" id="KW-0812">Transmembrane</keyword>
<dbReference type="Proteomes" id="UP000594263">
    <property type="component" value="Unplaced"/>
</dbReference>
<organism evidence="8 9">
    <name type="scientific">Kalanchoe fedtschenkoi</name>
    <name type="common">Lavender scallops</name>
    <name type="synonym">South American air plant</name>
    <dbReference type="NCBI Taxonomy" id="63787"/>
    <lineage>
        <taxon>Eukaryota</taxon>
        <taxon>Viridiplantae</taxon>
        <taxon>Streptophyta</taxon>
        <taxon>Embryophyta</taxon>
        <taxon>Tracheophyta</taxon>
        <taxon>Spermatophyta</taxon>
        <taxon>Magnoliopsida</taxon>
        <taxon>eudicotyledons</taxon>
        <taxon>Gunneridae</taxon>
        <taxon>Pentapetalae</taxon>
        <taxon>Saxifragales</taxon>
        <taxon>Crassulaceae</taxon>
        <taxon>Kalanchoe</taxon>
    </lineage>
</organism>
<dbReference type="AlphaFoldDB" id="A0A7N0T4S1"/>
<sequence length="372" mass="41783">MGCYLTKSRSRMRSSAGLSLPYRAELSSYEAACKVDADLKSLETRVRARTSRAISNLAMGVEVSSVSFESLTGVTECLMEMNQEVVSIILQCKKDIWGNRELFELVEEYFENSLQTLDFCSVLERCLKRAKDSHLLILAALNQFDKDVCSVGDTYSSTLGELKNFRRAGDPFTEEFFLMFQSVHQQQMKMLQKLQLRKKKLDKKLKCVNAWRKVSCVIFLSAFAAVLISSVVAAAIAAPPVAAALSAACSIPIGSVGKWVHSLWKNYEKALKEQKVIINTMQVGTYVAIKDLDNIRALVERLEVDIESMLNDAELAVEEGGLEFRIADIRKRFGTFMKNVECLGAQADTCSRDIRRARTVILQRIMKNPIDK</sequence>
<protein>
    <submittedName>
        <fullName evidence="8">Uncharacterized protein</fullName>
    </submittedName>
</protein>
<dbReference type="GO" id="GO:0016020">
    <property type="term" value="C:membrane"/>
    <property type="evidence" value="ECO:0007669"/>
    <property type="project" value="UniProtKB-SubCell"/>
</dbReference>
<comment type="similarity">
    <text evidence="2">Belongs to the UPF0496 family.</text>
</comment>
<name>A0A7N0T4S1_KALFE</name>
<reference evidence="8" key="1">
    <citation type="submission" date="2021-01" db="UniProtKB">
        <authorList>
            <consortium name="EnsemblPlants"/>
        </authorList>
    </citation>
    <scope>IDENTIFICATION</scope>
</reference>
<evidence type="ECO:0000256" key="2">
    <source>
        <dbReference type="ARBA" id="ARBA00009074"/>
    </source>
</evidence>